<dbReference type="OrthoDB" id="9805828at2"/>
<keyword evidence="10" id="KW-1185">Reference proteome</keyword>
<reference evidence="9 10" key="1">
    <citation type="submission" date="2016-05" db="EMBL/GenBank/DDBJ databases">
        <title>Complete genome sequence of Novosphingobium guangzhouense SA925(T).</title>
        <authorList>
            <person name="Sha S."/>
        </authorList>
    </citation>
    <scope>NUCLEOTIDE SEQUENCE [LARGE SCALE GENOMIC DNA]</scope>
    <source>
        <strain evidence="9 10">SA925</strain>
    </source>
</reference>
<dbReference type="PRINTS" id="PR00604">
    <property type="entry name" value="CYTCHRMECIAB"/>
</dbReference>
<dbReference type="RefSeq" id="WP_103095426.1">
    <property type="nucleotide sequence ID" value="NZ_LYMM01000026.1"/>
</dbReference>
<dbReference type="InterPro" id="IPR009056">
    <property type="entry name" value="Cyt_c-like_dom"/>
</dbReference>
<dbReference type="InterPro" id="IPR002327">
    <property type="entry name" value="Cyt_c_1A/1B"/>
</dbReference>
<dbReference type="Pfam" id="PF00034">
    <property type="entry name" value="Cytochrom_C"/>
    <property type="match status" value="1"/>
</dbReference>
<dbReference type="GO" id="GO:0009055">
    <property type="term" value="F:electron transfer activity"/>
    <property type="evidence" value="ECO:0007669"/>
    <property type="project" value="InterPro"/>
</dbReference>
<name>A0A2K2G370_9SPHN</name>
<evidence type="ECO:0000256" key="5">
    <source>
        <dbReference type="ARBA" id="ARBA00023004"/>
    </source>
</evidence>
<evidence type="ECO:0000256" key="7">
    <source>
        <dbReference type="SAM" id="SignalP"/>
    </source>
</evidence>
<evidence type="ECO:0000256" key="2">
    <source>
        <dbReference type="ARBA" id="ARBA00022617"/>
    </source>
</evidence>
<evidence type="ECO:0000256" key="1">
    <source>
        <dbReference type="ARBA" id="ARBA00022448"/>
    </source>
</evidence>
<dbReference type="GO" id="GO:0020037">
    <property type="term" value="F:heme binding"/>
    <property type="evidence" value="ECO:0007669"/>
    <property type="project" value="InterPro"/>
</dbReference>
<evidence type="ECO:0000313" key="10">
    <source>
        <dbReference type="Proteomes" id="UP000236327"/>
    </source>
</evidence>
<keyword evidence="1" id="KW-0813">Transport</keyword>
<evidence type="ECO:0000256" key="3">
    <source>
        <dbReference type="ARBA" id="ARBA00022723"/>
    </source>
</evidence>
<feature type="domain" description="Cytochrome c" evidence="8">
    <location>
        <begin position="57"/>
        <end position="157"/>
    </location>
</feature>
<keyword evidence="7" id="KW-0732">Signal</keyword>
<dbReference type="EMBL" id="LYMM01000026">
    <property type="protein sequence ID" value="PNU05452.1"/>
    <property type="molecule type" value="Genomic_DNA"/>
</dbReference>
<dbReference type="PROSITE" id="PS51007">
    <property type="entry name" value="CYTC"/>
    <property type="match status" value="1"/>
</dbReference>
<dbReference type="PANTHER" id="PTHR11961">
    <property type="entry name" value="CYTOCHROME C"/>
    <property type="match status" value="1"/>
</dbReference>
<evidence type="ECO:0000313" key="9">
    <source>
        <dbReference type="EMBL" id="PNU05452.1"/>
    </source>
</evidence>
<keyword evidence="5 6" id="KW-0408">Iron</keyword>
<dbReference type="GO" id="GO:0046872">
    <property type="term" value="F:metal ion binding"/>
    <property type="evidence" value="ECO:0007669"/>
    <property type="project" value="UniProtKB-KW"/>
</dbReference>
<dbReference type="Proteomes" id="UP000236327">
    <property type="component" value="Unassembled WGS sequence"/>
</dbReference>
<sequence>MDDTSPNSGVWAVFAIMSLAALAACSKQPASGSGQGGGSAATQTTSTDYSALAQSPMRVQAGKKIFTNCAVCHSAETGAPSPAGPNLAGVVGRKIGSVAGYPYSEALAKANGSWTPEKLDAFLKDPMAAYPGTAMAFGGLAKDGDRRAVIAYLAGTGAK</sequence>
<accession>A0A2K2G370</accession>
<dbReference type="Gene3D" id="1.10.760.10">
    <property type="entry name" value="Cytochrome c-like domain"/>
    <property type="match status" value="1"/>
</dbReference>
<dbReference type="SUPFAM" id="SSF46626">
    <property type="entry name" value="Cytochrome c"/>
    <property type="match status" value="1"/>
</dbReference>
<dbReference type="AlphaFoldDB" id="A0A2K2G370"/>
<organism evidence="9 10">
    <name type="scientific">Novosphingobium guangzhouense</name>
    <dbReference type="NCBI Taxonomy" id="1850347"/>
    <lineage>
        <taxon>Bacteria</taxon>
        <taxon>Pseudomonadati</taxon>
        <taxon>Pseudomonadota</taxon>
        <taxon>Alphaproteobacteria</taxon>
        <taxon>Sphingomonadales</taxon>
        <taxon>Sphingomonadaceae</taxon>
        <taxon>Novosphingobium</taxon>
    </lineage>
</organism>
<protein>
    <recommendedName>
        <fullName evidence="8">Cytochrome c domain-containing protein</fullName>
    </recommendedName>
</protein>
<proteinExistence type="predicted"/>
<gene>
    <name evidence="9" type="ORF">A8V01_16900</name>
</gene>
<feature type="signal peptide" evidence="7">
    <location>
        <begin position="1"/>
        <end position="23"/>
    </location>
</feature>
<comment type="caution">
    <text evidence="9">The sequence shown here is derived from an EMBL/GenBank/DDBJ whole genome shotgun (WGS) entry which is preliminary data.</text>
</comment>
<evidence type="ECO:0000256" key="4">
    <source>
        <dbReference type="ARBA" id="ARBA00022982"/>
    </source>
</evidence>
<evidence type="ECO:0000256" key="6">
    <source>
        <dbReference type="PROSITE-ProRule" id="PRU00433"/>
    </source>
</evidence>
<keyword evidence="4" id="KW-0249">Electron transport</keyword>
<keyword evidence="3 6" id="KW-0479">Metal-binding</keyword>
<evidence type="ECO:0000259" key="8">
    <source>
        <dbReference type="PROSITE" id="PS51007"/>
    </source>
</evidence>
<keyword evidence="2 6" id="KW-0349">Heme</keyword>
<dbReference type="InterPro" id="IPR036909">
    <property type="entry name" value="Cyt_c-like_dom_sf"/>
</dbReference>
<feature type="chain" id="PRO_5014348007" description="Cytochrome c domain-containing protein" evidence="7">
    <location>
        <begin position="24"/>
        <end position="159"/>
    </location>
</feature>